<dbReference type="InterPro" id="IPR012132">
    <property type="entry name" value="GMC_OxRdtase"/>
</dbReference>
<gene>
    <name evidence="8" type="ORF">GCM10007116_16830</name>
    <name evidence="7" type="ORF">HS1genome_0438</name>
</gene>
<evidence type="ECO:0000256" key="4">
    <source>
        <dbReference type="ARBA" id="ARBA00023002"/>
    </source>
</evidence>
<comment type="similarity">
    <text evidence="1">Belongs to the GMC oxidoreductase family.</text>
</comment>
<evidence type="ECO:0000256" key="3">
    <source>
        <dbReference type="ARBA" id="ARBA00022827"/>
    </source>
</evidence>
<evidence type="ECO:0000259" key="6">
    <source>
        <dbReference type="Pfam" id="PF05199"/>
    </source>
</evidence>
<dbReference type="AlphaFoldDB" id="A0A348B1J7"/>
<dbReference type="InterPro" id="IPR007867">
    <property type="entry name" value="GMC_OxRtase_C"/>
</dbReference>
<keyword evidence="4" id="KW-0560">Oxidoreductase</keyword>
<feature type="domain" description="Glucose-methanol-choline oxidoreductase N-terminal" evidence="5">
    <location>
        <begin position="31"/>
        <end position="278"/>
    </location>
</feature>
<keyword evidence="9" id="KW-1185">Reference proteome</keyword>
<name>A0A348B1J7_9CREN</name>
<dbReference type="Proteomes" id="UP000616143">
    <property type="component" value="Unassembled WGS sequence"/>
</dbReference>
<reference evidence="9" key="2">
    <citation type="submission" date="2018-04" db="EMBL/GenBank/DDBJ databases">
        <title>Complete genome sequence of Sulfodiicoccus acidiphilus strain HS-1.</title>
        <authorList>
            <person name="Sakai H.D."/>
            <person name="Kurosawa N."/>
        </authorList>
    </citation>
    <scope>NUCLEOTIDE SEQUENCE [LARGE SCALE GENOMIC DNA]</scope>
    <source>
        <strain evidence="9">HS-1</strain>
    </source>
</reference>
<dbReference type="InterPro" id="IPR036188">
    <property type="entry name" value="FAD/NAD-bd_sf"/>
</dbReference>
<dbReference type="PANTHER" id="PTHR46056">
    <property type="entry name" value="LONG-CHAIN-ALCOHOL OXIDASE"/>
    <property type="match status" value="1"/>
</dbReference>
<reference evidence="7" key="3">
    <citation type="journal article" date="2019" name="BMC Res. Notes">
        <title>Complete genome sequence of the Sulfodiicoccus acidiphilus strain HS-1T, the first crenarchaeon that lacks polB3, isolated from an acidic hot spring in Ohwaku-dani, Hakone, Japan.</title>
        <authorList>
            <person name="Sakai H.D."/>
            <person name="Kurosawa N."/>
        </authorList>
    </citation>
    <scope>NUCLEOTIDE SEQUENCE</scope>
    <source>
        <strain evidence="7">HS-1</strain>
    </source>
</reference>
<keyword evidence="2" id="KW-0285">Flavoprotein</keyword>
<dbReference type="InterPro" id="IPR000172">
    <property type="entry name" value="GMC_OxRdtase_N"/>
</dbReference>
<dbReference type="Pfam" id="PF00732">
    <property type="entry name" value="GMC_oxred_N"/>
    <property type="match status" value="1"/>
</dbReference>
<organism evidence="7 9">
    <name type="scientific">Sulfodiicoccus acidiphilus</name>
    <dbReference type="NCBI Taxonomy" id="1670455"/>
    <lineage>
        <taxon>Archaea</taxon>
        <taxon>Thermoproteota</taxon>
        <taxon>Thermoprotei</taxon>
        <taxon>Sulfolobales</taxon>
        <taxon>Sulfolobaceae</taxon>
        <taxon>Sulfodiicoccus</taxon>
    </lineage>
</organism>
<dbReference type="SUPFAM" id="SSF51905">
    <property type="entry name" value="FAD/NAD(P)-binding domain"/>
    <property type="match status" value="1"/>
</dbReference>
<dbReference type="Gene3D" id="3.50.50.60">
    <property type="entry name" value="FAD/NAD(P)-binding domain"/>
    <property type="match status" value="2"/>
</dbReference>
<evidence type="ECO:0000259" key="5">
    <source>
        <dbReference type="Pfam" id="PF00732"/>
    </source>
</evidence>
<reference evidence="8" key="1">
    <citation type="journal article" date="2014" name="Int. J. Syst. Evol. Microbiol.">
        <title>Complete genome sequence of Corynebacterium casei LMG S-19264T (=DSM 44701T), isolated from a smear-ripened cheese.</title>
        <authorList>
            <consortium name="US DOE Joint Genome Institute (JGI-PGF)"/>
            <person name="Walter F."/>
            <person name="Albersmeier A."/>
            <person name="Kalinowski J."/>
            <person name="Ruckert C."/>
        </authorList>
    </citation>
    <scope>NUCLEOTIDE SEQUENCE</scope>
    <source>
        <strain evidence="8">JCM 31740</strain>
    </source>
</reference>
<evidence type="ECO:0000256" key="2">
    <source>
        <dbReference type="ARBA" id="ARBA00022630"/>
    </source>
</evidence>
<evidence type="ECO:0000256" key="1">
    <source>
        <dbReference type="ARBA" id="ARBA00010790"/>
    </source>
</evidence>
<proteinExistence type="inferred from homology"/>
<dbReference type="EMBL" id="BMQS01000016">
    <property type="protein sequence ID" value="GGU00159.1"/>
    <property type="molecule type" value="Genomic_DNA"/>
</dbReference>
<dbReference type="PANTHER" id="PTHR46056:SF12">
    <property type="entry name" value="LONG-CHAIN-ALCOHOL OXIDASE"/>
    <property type="match status" value="1"/>
</dbReference>
<evidence type="ECO:0000313" key="8">
    <source>
        <dbReference type="EMBL" id="GGU00159.1"/>
    </source>
</evidence>
<sequence>MYDYHAIIVGSGAAGGLVAYRLSMAGKKVAIIERGGYYGTNDFTRFELDAYRKLWWEPRWTSNSELFGDMDEISLGMGRCVGGSTTIFTAVAHRAPAWNLKEWYRETKVTNERGEPLTLEDLEPRYERIERETRVRRYTEWDAGTRLIAKGFEKMGLKAEAVNAYVDVNCDQSGCLFGCPTEAKRGSLVSYIVPSLYAGADLFPNSTVREVLVERTQEGLVAKGIKFLDSEGRAVELKSKVVVVAAGALETPQILLRSKLRELSEYSDSSLQIGKNLAANTGTIVFGRFRDTLRNWLIHPISAEVPDFAEREGFLLQFSESMEGPLGFAEVVTDPEGRPLVGGKLKSLLMNYGKVAGIFVTIHDSNNGEVRLDSNGNPVFYKPVTRGDRRIIRRAREVAEEALRLAGAEEVFHSILLSHHVQGTCRMGEDTSKSVVNSHLESHDVKNLFVPDGSAIPSVLDVNPSLTIYALADIAAEYMLRNNLKE</sequence>
<dbReference type="KEGG" id="sacd:HS1genome_0438"/>
<dbReference type="PIRSF" id="PIRSF000137">
    <property type="entry name" value="Alcohol_oxidase"/>
    <property type="match status" value="1"/>
</dbReference>
<protein>
    <submittedName>
        <fullName evidence="7">2-keto-gluconate dehydrogenase</fullName>
    </submittedName>
</protein>
<dbReference type="Pfam" id="PF05199">
    <property type="entry name" value="GMC_oxred_C"/>
    <property type="match status" value="1"/>
</dbReference>
<dbReference type="GO" id="GO:0016614">
    <property type="term" value="F:oxidoreductase activity, acting on CH-OH group of donors"/>
    <property type="evidence" value="ECO:0007669"/>
    <property type="project" value="InterPro"/>
</dbReference>
<accession>A0A348B1J7</accession>
<evidence type="ECO:0000313" key="7">
    <source>
        <dbReference type="EMBL" id="BBD72049.1"/>
    </source>
</evidence>
<keyword evidence="3" id="KW-0274">FAD</keyword>
<reference evidence="8" key="4">
    <citation type="submission" date="2020-09" db="EMBL/GenBank/DDBJ databases">
        <authorList>
            <person name="Sun Q."/>
            <person name="Ohkuma M."/>
        </authorList>
    </citation>
    <scope>NUCLEOTIDE SEQUENCE</scope>
    <source>
        <strain evidence="8">JCM 31740</strain>
    </source>
</reference>
<feature type="domain" description="Glucose-methanol-choline oxidoreductase C-terminal" evidence="6">
    <location>
        <begin position="414"/>
        <end position="472"/>
    </location>
</feature>
<evidence type="ECO:0000313" key="9">
    <source>
        <dbReference type="Proteomes" id="UP000276741"/>
    </source>
</evidence>
<dbReference type="GO" id="GO:0050660">
    <property type="term" value="F:flavin adenine dinucleotide binding"/>
    <property type="evidence" value="ECO:0007669"/>
    <property type="project" value="InterPro"/>
</dbReference>
<dbReference type="EMBL" id="AP018553">
    <property type="protein sequence ID" value="BBD72049.1"/>
    <property type="molecule type" value="Genomic_DNA"/>
</dbReference>
<dbReference type="Proteomes" id="UP000276741">
    <property type="component" value="Chromosome"/>
</dbReference>